<dbReference type="AlphaFoldDB" id="A0A061RXI6"/>
<reference evidence="1" key="1">
    <citation type="submission" date="2014-05" db="EMBL/GenBank/DDBJ databases">
        <title>The transcriptome of the halophilic microalga Tetraselmis sp. GSL018 isolated from the Great Salt Lake, Utah.</title>
        <authorList>
            <person name="Jinkerson R.E."/>
            <person name="D'Adamo S."/>
            <person name="Posewitz M.C."/>
        </authorList>
    </citation>
    <scope>NUCLEOTIDE SEQUENCE</scope>
    <source>
        <strain evidence="1">GSL018</strain>
    </source>
</reference>
<evidence type="ECO:0000313" key="1">
    <source>
        <dbReference type="EMBL" id="JAC75415.1"/>
    </source>
</evidence>
<gene>
    <name evidence="1" type="ORF">TSPGSL018_23144</name>
</gene>
<accession>A0A061RXI6</accession>
<protein>
    <submittedName>
        <fullName evidence="1">Uncharacterized protein</fullName>
    </submittedName>
</protein>
<dbReference type="EMBL" id="GBEZ01010239">
    <property type="protein sequence ID" value="JAC75415.1"/>
    <property type="molecule type" value="Transcribed_RNA"/>
</dbReference>
<name>A0A061RXI6_9CHLO</name>
<sequence length="86" mass="9533">MTAKVELIVSHKGKVLSKVEDGRAKLLMLSGRLGRNTTAKLVDLLLQKHKIDKSKGKLTLMAVYRAGNETVHIDQPANREVSLEQL</sequence>
<organism evidence="1">
    <name type="scientific">Tetraselmis sp. GSL018</name>
    <dbReference type="NCBI Taxonomy" id="582737"/>
    <lineage>
        <taxon>Eukaryota</taxon>
        <taxon>Viridiplantae</taxon>
        <taxon>Chlorophyta</taxon>
        <taxon>core chlorophytes</taxon>
        <taxon>Chlorodendrophyceae</taxon>
        <taxon>Chlorodendrales</taxon>
        <taxon>Chlorodendraceae</taxon>
        <taxon>Tetraselmis</taxon>
    </lineage>
</organism>
<proteinExistence type="predicted"/>